<feature type="domain" description="RING-type" evidence="10">
    <location>
        <begin position="735"/>
        <end position="777"/>
    </location>
</feature>
<dbReference type="EMBL" id="KN880432">
    <property type="protein sequence ID" value="KIY74078.1"/>
    <property type="molecule type" value="Genomic_DNA"/>
</dbReference>
<feature type="compositionally biased region" description="Low complexity" evidence="9">
    <location>
        <begin position="95"/>
        <end position="104"/>
    </location>
</feature>
<dbReference type="OrthoDB" id="8062037at2759"/>
<feature type="compositionally biased region" description="Polar residues" evidence="9">
    <location>
        <begin position="1"/>
        <end position="16"/>
    </location>
</feature>
<comment type="catalytic activity">
    <reaction evidence="1">
        <text>S-ubiquitinyl-[E2 ubiquitin-conjugating enzyme]-L-cysteine + [acceptor protein]-L-lysine = [E2 ubiquitin-conjugating enzyme]-L-cysteine + N(6)-ubiquitinyl-[acceptor protein]-L-lysine.</text>
        <dbReference type="EC" id="2.3.2.27"/>
    </reaction>
</comment>
<reference evidence="11 12" key="1">
    <citation type="journal article" date="2015" name="Fungal Genet. Biol.">
        <title>Evolution of novel wood decay mechanisms in Agaricales revealed by the genome sequences of Fistulina hepatica and Cylindrobasidium torrendii.</title>
        <authorList>
            <person name="Floudas D."/>
            <person name="Held B.W."/>
            <person name="Riley R."/>
            <person name="Nagy L.G."/>
            <person name="Koehler G."/>
            <person name="Ransdell A.S."/>
            <person name="Younus H."/>
            <person name="Chow J."/>
            <person name="Chiniquy J."/>
            <person name="Lipzen A."/>
            <person name="Tritt A."/>
            <person name="Sun H."/>
            <person name="Haridas S."/>
            <person name="LaButti K."/>
            <person name="Ohm R.A."/>
            <person name="Kues U."/>
            <person name="Blanchette R.A."/>
            <person name="Grigoriev I.V."/>
            <person name="Minto R.E."/>
            <person name="Hibbett D.S."/>
        </authorList>
    </citation>
    <scope>NUCLEOTIDE SEQUENCE [LARGE SCALE GENOMIC DNA]</scope>
    <source>
        <strain evidence="11 12">FP15055 ss-10</strain>
    </source>
</reference>
<feature type="region of interest" description="Disordered" evidence="9">
    <location>
        <begin position="589"/>
        <end position="648"/>
    </location>
</feature>
<dbReference type="FunFam" id="3.30.40.10:FF:000728">
    <property type="entry name" value="Unplaced genomic scaffold supercont1.4, whole genome shotgun sequence"/>
    <property type="match status" value="1"/>
</dbReference>
<evidence type="ECO:0000256" key="8">
    <source>
        <dbReference type="PROSITE-ProRule" id="PRU00175"/>
    </source>
</evidence>
<evidence type="ECO:0000256" key="1">
    <source>
        <dbReference type="ARBA" id="ARBA00000900"/>
    </source>
</evidence>
<accession>A0A0D7BU62</accession>
<evidence type="ECO:0000256" key="4">
    <source>
        <dbReference type="ARBA" id="ARBA00022723"/>
    </source>
</evidence>
<dbReference type="InterPro" id="IPR011016">
    <property type="entry name" value="Znf_RING-CH"/>
</dbReference>
<keyword evidence="12" id="KW-1185">Reference proteome</keyword>
<dbReference type="PANTHER" id="PTHR22937:SF65">
    <property type="entry name" value="E3 UBIQUITIN-PROTEIN LIGASE ARK2C"/>
    <property type="match status" value="1"/>
</dbReference>
<dbReference type="GO" id="GO:0005634">
    <property type="term" value="C:nucleus"/>
    <property type="evidence" value="ECO:0007669"/>
    <property type="project" value="TreeGrafter"/>
</dbReference>
<dbReference type="Pfam" id="PF13639">
    <property type="entry name" value="zf-RING_2"/>
    <property type="match status" value="1"/>
</dbReference>
<evidence type="ECO:0000259" key="10">
    <source>
        <dbReference type="PROSITE" id="PS50089"/>
    </source>
</evidence>
<sequence length="787" mass="83068">MTVQPGDGPSTSTSPLADSPSVVVNEPPQPPSQTVEKVDSPPAEEPEPGPSQAPDLDDHVVLAPADFASAPQELPDVPEDVSPPPTVHTAESTAPQPSTQSPPSRQFPPPGTLVLVQGVVHTTDVPRQIETEDSDVHRSSTPARTASIASRPRRLSAMLNSRPQSTMAANSRPQSTTAAADVSPTPTDPVLPEVAHLPAEATPATGGNGTISSSSINVLGTLLSVAAAATAASLLTGSSEPILSSGLTPPSPVTSVPIPSEEPSPVSQSPSAPSLHSPDSTSRTERVRQAWSSIRDRLGMRSRLDEEGDRDGADARERMLSEMARAFSLGLGVGESPDQPPPLHDHEHSPLPAEGSFERFLVDLQLDLRATLSSADPVNAELPPSPPPRVLPEPHWRPPPSVDPREPRSSRLSLPAGDDEDLDQPPVPQPAPRRPSSIRAPSLDNDEAMPQLQDVSDSDSDTDTDLDLDDTDDELAPAEPGTPSSAVSPETAPTPSQPSNRINWWRLYRFPPIPAPHGSGPVQVSLRTPGSPAVPVVPMPAAMTETPTTQELPAPTVGDEQPAPASDVVVPVIVVGLQSVNINANWPGDVPTEASGEHPGVDDADNGEPRGRRWHSRAANALRNLRPGNGQARRSVSDDDTGARVGTGDDAGSRTFLIYVIGGYYPPDHSIVTGEQHNLESFEALLDLAEILGQVKPPTASKDDIERSALEVIKAAEVAHYEEDGKISSNCTERCLICLDEYAPEDDVRVMSCRHAFHQGCVDTWLQTGKNNCPACRGAGVATESPI</sequence>
<evidence type="ECO:0000256" key="9">
    <source>
        <dbReference type="SAM" id="MobiDB-lite"/>
    </source>
</evidence>
<feature type="compositionally biased region" description="Basic and acidic residues" evidence="9">
    <location>
        <begin position="595"/>
        <end position="611"/>
    </location>
</feature>
<feature type="region of interest" description="Disordered" evidence="9">
    <location>
        <begin position="1"/>
        <end position="115"/>
    </location>
</feature>
<feature type="compositionally biased region" description="Pro residues" evidence="9">
    <location>
        <begin position="383"/>
        <end position="402"/>
    </location>
</feature>
<dbReference type="GO" id="GO:0061630">
    <property type="term" value="F:ubiquitin protein ligase activity"/>
    <property type="evidence" value="ECO:0007669"/>
    <property type="project" value="UniProtKB-EC"/>
</dbReference>
<dbReference type="InterPro" id="IPR045191">
    <property type="entry name" value="MBR1/2-like"/>
</dbReference>
<keyword evidence="5 8" id="KW-0863">Zinc-finger</keyword>
<dbReference type="PROSITE" id="PS50089">
    <property type="entry name" value="ZF_RING_2"/>
    <property type="match status" value="1"/>
</dbReference>
<feature type="compositionally biased region" description="Polar residues" evidence="9">
    <location>
        <begin position="158"/>
        <end position="178"/>
    </location>
</feature>
<keyword evidence="7" id="KW-0862">Zinc</keyword>
<name>A0A0D7BU62_9AGAR</name>
<evidence type="ECO:0000256" key="5">
    <source>
        <dbReference type="ARBA" id="ARBA00022771"/>
    </source>
</evidence>
<dbReference type="SMART" id="SM00184">
    <property type="entry name" value="RING"/>
    <property type="match status" value="1"/>
</dbReference>
<feature type="region of interest" description="Disordered" evidence="9">
    <location>
        <begin position="127"/>
        <end position="214"/>
    </location>
</feature>
<dbReference type="InterPro" id="IPR001841">
    <property type="entry name" value="Znf_RING"/>
</dbReference>
<dbReference type="SUPFAM" id="SSF57850">
    <property type="entry name" value="RING/U-box"/>
    <property type="match status" value="1"/>
</dbReference>
<evidence type="ECO:0000313" key="11">
    <source>
        <dbReference type="EMBL" id="KIY74078.1"/>
    </source>
</evidence>
<dbReference type="Proteomes" id="UP000054007">
    <property type="component" value="Unassembled WGS sequence"/>
</dbReference>
<evidence type="ECO:0000256" key="3">
    <source>
        <dbReference type="ARBA" id="ARBA00022679"/>
    </source>
</evidence>
<keyword evidence="3" id="KW-0808">Transferase</keyword>
<dbReference type="GO" id="GO:0008270">
    <property type="term" value="F:zinc ion binding"/>
    <property type="evidence" value="ECO:0007669"/>
    <property type="project" value="UniProtKB-KW"/>
</dbReference>
<feature type="region of interest" description="Disordered" evidence="9">
    <location>
        <begin position="374"/>
        <end position="500"/>
    </location>
</feature>
<dbReference type="Gene3D" id="3.30.40.10">
    <property type="entry name" value="Zinc/RING finger domain, C3HC4 (zinc finger)"/>
    <property type="match status" value="1"/>
</dbReference>
<evidence type="ECO:0000313" key="12">
    <source>
        <dbReference type="Proteomes" id="UP000054007"/>
    </source>
</evidence>
<dbReference type="AlphaFoldDB" id="A0A0D7BU62"/>
<proteinExistence type="predicted"/>
<dbReference type="PANTHER" id="PTHR22937">
    <property type="entry name" value="E3 UBIQUITIN-PROTEIN LIGASE RNF165"/>
    <property type="match status" value="1"/>
</dbReference>
<feature type="compositionally biased region" description="Basic and acidic residues" evidence="9">
    <location>
        <begin position="282"/>
        <end position="320"/>
    </location>
</feature>
<feature type="compositionally biased region" description="Basic and acidic residues" evidence="9">
    <location>
        <begin position="127"/>
        <end position="138"/>
    </location>
</feature>
<protein>
    <recommendedName>
        <fullName evidence="2">RING-type E3 ubiquitin transferase</fullName>
        <ecNumber evidence="2">2.3.2.27</ecNumber>
    </recommendedName>
</protein>
<organism evidence="11 12">
    <name type="scientific">Cylindrobasidium torrendii FP15055 ss-10</name>
    <dbReference type="NCBI Taxonomy" id="1314674"/>
    <lineage>
        <taxon>Eukaryota</taxon>
        <taxon>Fungi</taxon>
        <taxon>Dikarya</taxon>
        <taxon>Basidiomycota</taxon>
        <taxon>Agaricomycotina</taxon>
        <taxon>Agaricomycetes</taxon>
        <taxon>Agaricomycetidae</taxon>
        <taxon>Agaricales</taxon>
        <taxon>Marasmiineae</taxon>
        <taxon>Physalacriaceae</taxon>
        <taxon>Cylindrobasidium</taxon>
    </lineage>
</organism>
<feature type="compositionally biased region" description="Polar residues" evidence="9">
    <location>
        <begin position="482"/>
        <end position="500"/>
    </location>
</feature>
<dbReference type="SMART" id="SM00744">
    <property type="entry name" value="RINGv"/>
    <property type="match status" value="1"/>
</dbReference>
<gene>
    <name evidence="11" type="ORF">CYLTODRAFT_416342</name>
</gene>
<feature type="compositionally biased region" description="Acidic residues" evidence="9">
    <location>
        <begin position="456"/>
        <end position="476"/>
    </location>
</feature>
<evidence type="ECO:0000256" key="6">
    <source>
        <dbReference type="ARBA" id="ARBA00022786"/>
    </source>
</evidence>
<dbReference type="EC" id="2.3.2.27" evidence="2"/>
<keyword evidence="4" id="KW-0479">Metal-binding</keyword>
<evidence type="ECO:0000256" key="7">
    <source>
        <dbReference type="ARBA" id="ARBA00022833"/>
    </source>
</evidence>
<evidence type="ECO:0000256" key="2">
    <source>
        <dbReference type="ARBA" id="ARBA00012483"/>
    </source>
</evidence>
<keyword evidence="6" id="KW-0833">Ubl conjugation pathway</keyword>
<feature type="compositionally biased region" description="Low complexity" evidence="9">
    <location>
        <begin position="239"/>
        <end position="274"/>
    </location>
</feature>
<dbReference type="InterPro" id="IPR013083">
    <property type="entry name" value="Znf_RING/FYVE/PHD"/>
</dbReference>
<feature type="region of interest" description="Disordered" evidence="9">
    <location>
        <begin position="239"/>
        <end position="356"/>
    </location>
</feature>
<dbReference type="CDD" id="cd16454">
    <property type="entry name" value="RING-H2_PA-TM-RING"/>
    <property type="match status" value="1"/>
</dbReference>
<dbReference type="STRING" id="1314674.A0A0D7BU62"/>
<feature type="compositionally biased region" description="Polar residues" evidence="9">
    <location>
        <begin position="139"/>
        <end position="148"/>
    </location>
</feature>